<dbReference type="PROSITE" id="PS00764">
    <property type="entry name" value="ENDONUCLEASE_III_1"/>
    <property type="match status" value="1"/>
</dbReference>
<evidence type="ECO:0000256" key="6">
    <source>
        <dbReference type="ARBA" id="ARBA00023004"/>
    </source>
</evidence>
<evidence type="ECO:0000256" key="2">
    <source>
        <dbReference type="ARBA" id="ARBA00008343"/>
    </source>
</evidence>
<evidence type="ECO:0000256" key="3">
    <source>
        <dbReference type="ARBA" id="ARBA00022723"/>
    </source>
</evidence>
<organism evidence="10 11">
    <name type="scientific">Merdimmobilis hominis</name>
    <dbReference type="NCBI Taxonomy" id="2897707"/>
    <lineage>
        <taxon>Bacteria</taxon>
        <taxon>Bacillati</taxon>
        <taxon>Bacillota</taxon>
        <taxon>Clostridia</taxon>
        <taxon>Eubacteriales</taxon>
        <taxon>Oscillospiraceae</taxon>
        <taxon>Merdimmobilis</taxon>
    </lineage>
</organism>
<keyword evidence="5" id="KW-0378">Hydrolase</keyword>
<dbReference type="GO" id="GO:0006281">
    <property type="term" value="P:DNA repair"/>
    <property type="evidence" value="ECO:0007669"/>
    <property type="project" value="UniProtKB-KW"/>
</dbReference>
<keyword evidence="11" id="KW-1185">Reference proteome</keyword>
<comment type="similarity">
    <text evidence="2">Belongs to the Nth/MutY family.</text>
</comment>
<dbReference type="EMBL" id="JACJKY010000006">
    <property type="protein sequence ID" value="MBM6920502.1"/>
    <property type="molecule type" value="Genomic_DNA"/>
</dbReference>
<evidence type="ECO:0000256" key="5">
    <source>
        <dbReference type="ARBA" id="ARBA00022801"/>
    </source>
</evidence>
<evidence type="ECO:0000313" key="11">
    <source>
        <dbReference type="Proteomes" id="UP000774750"/>
    </source>
</evidence>
<dbReference type="GO" id="GO:0016798">
    <property type="term" value="F:hydrolase activity, acting on glycosyl bonds"/>
    <property type="evidence" value="ECO:0007669"/>
    <property type="project" value="UniProtKB-KW"/>
</dbReference>
<dbReference type="Gene3D" id="1.10.1670.10">
    <property type="entry name" value="Helix-hairpin-Helix base-excision DNA repair enzymes (C-terminal)"/>
    <property type="match status" value="1"/>
</dbReference>
<protein>
    <submittedName>
        <fullName evidence="10">Uncharacterized protein</fullName>
    </submittedName>
</protein>
<comment type="caution">
    <text evidence="10">The sequence shown here is derived from an EMBL/GenBank/DDBJ whole genome shotgun (WGS) entry which is preliminary data.</text>
</comment>
<accession>A0A939BDZ8</accession>
<evidence type="ECO:0000256" key="1">
    <source>
        <dbReference type="ARBA" id="ARBA00001966"/>
    </source>
</evidence>
<dbReference type="SUPFAM" id="SSF48150">
    <property type="entry name" value="DNA-glycosylase"/>
    <property type="match status" value="1"/>
</dbReference>
<dbReference type="InterPro" id="IPR004035">
    <property type="entry name" value="Endouclease-III_FeS-bd_BS"/>
</dbReference>
<evidence type="ECO:0000256" key="8">
    <source>
        <dbReference type="ARBA" id="ARBA00023204"/>
    </source>
</evidence>
<keyword evidence="6" id="KW-0408">Iron</keyword>
<gene>
    <name evidence="10" type="ORF">H6A12_04945</name>
</gene>
<name>A0A939BDZ8_9FIRM</name>
<keyword evidence="4" id="KW-0227">DNA damage</keyword>
<dbReference type="AlphaFoldDB" id="A0A939BDZ8"/>
<keyword evidence="3" id="KW-0479">Metal-binding</keyword>
<proteinExistence type="inferred from homology"/>
<keyword evidence="7" id="KW-0411">Iron-sulfur</keyword>
<dbReference type="GO" id="GO:0051536">
    <property type="term" value="F:iron-sulfur cluster binding"/>
    <property type="evidence" value="ECO:0007669"/>
    <property type="project" value="UniProtKB-KW"/>
</dbReference>
<dbReference type="RefSeq" id="WP_204445448.1">
    <property type="nucleotide sequence ID" value="NZ_JACJKY010000006.1"/>
</dbReference>
<keyword evidence="8" id="KW-0234">DNA repair</keyword>
<reference evidence="10" key="1">
    <citation type="submission" date="2020-08" db="EMBL/GenBank/DDBJ databases">
        <authorList>
            <person name="Cejkova D."/>
            <person name="Kubasova T."/>
            <person name="Jahodarova E."/>
            <person name="Rychlik I."/>
        </authorList>
    </citation>
    <scope>NUCLEOTIDE SEQUENCE</scope>
    <source>
        <strain evidence="10">An559</strain>
    </source>
</reference>
<evidence type="ECO:0000256" key="4">
    <source>
        <dbReference type="ARBA" id="ARBA00022763"/>
    </source>
</evidence>
<sequence>MKKYLAFEKILATIDAERPDWIDELTELEREAEVYMQGKTYELKDHIEKMILAMLSCQRRWQDLVPYIENGDISAAFCNFDPEILKKTTSDTLYRSVTEHNCGNRRIDKQVEVLAFDIGVLESMFQDNVYDIKHGFYSLTHNSDGSHNIDGIIKLIQLLAEGKSKDYSDAAKYKLKEMGVALVCEYLKGFGVNVVKPDTHVRRILGNLGYSKKQGKDASVYEAIKICDEIANEYSSELSKRTSILPPAILVDTIIWQYGAEEKAEICTKKNPKCSVCKAQRDCYHYKAVN</sequence>
<dbReference type="InterPro" id="IPR023170">
    <property type="entry name" value="HhH_base_excis_C"/>
</dbReference>
<dbReference type="Proteomes" id="UP000774750">
    <property type="component" value="Unassembled WGS sequence"/>
</dbReference>
<evidence type="ECO:0000313" key="10">
    <source>
        <dbReference type="EMBL" id="MBM6920502.1"/>
    </source>
</evidence>
<keyword evidence="9" id="KW-0326">Glycosidase</keyword>
<evidence type="ECO:0000256" key="9">
    <source>
        <dbReference type="ARBA" id="ARBA00023295"/>
    </source>
</evidence>
<evidence type="ECO:0000256" key="7">
    <source>
        <dbReference type="ARBA" id="ARBA00023014"/>
    </source>
</evidence>
<reference evidence="10" key="2">
    <citation type="journal article" date="2021" name="Sci. Rep.">
        <title>The distribution of antibiotic resistance genes in chicken gut microbiota commensals.</title>
        <authorList>
            <person name="Juricova H."/>
            <person name="Matiasovicova J."/>
            <person name="Kubasova T."/>
            <person name="Cejkova D."/>
            <person name="Rychlik I."/>
        </authorList>
    </citation>
    <scope>NUCLEOTIDE SEQUENCE</scope>
    <source>
        <strain evidence="10">An559</strain>
    </source>
</reference>
<dbReference type="InterPro" id="IPR011257">
    <property type="entry name" value="DNA_glycosylase"/>
</dbReference>
<comment type="cofactor">
    <cofactor evidence="1">
        <name>[4Fe-4S] cluster</name>
        <dbReference type="ChEBI" id="CHEBI:49883"/>
    </cofactor>
</comment>
<dbReference type="GO" id="GO:0046872">
    <property type="term" value="F:metal ion binding"/>
    <property type="evidence" value="ECO:0007669"/>
    <property type="project" value="UniProtKB-KW"/>
</dbReference>